<gene>
    <name evidence="2" type="ORF">HCN52_14300</name>
</gene>
<comment type="caution">
    <text evidence="2">The sequence shown here is derived from an EMBL/GenBank/DDBJ whole genome shotgun (WGS) entry which is preliminary data.</text>
</comment>
<feature type="compositionally biased region" description="Acidic residues" evidence="1">
    <location>
        <begin position="52"/>
        <end position="63"/>
    </location>
</feature>
<feature type="region of interest" description="Disordered" evidence="1">
    <location>
        <begin position="21"/>
        <end position="103"/>
    </location>
</feature>
<protein>
    <recommendedName>
        <fullName evidence="4">DUF732 domain-containing protein</fullName>
    </recommendedName>
</protein>
<dbReference type="EMBL" id="JAAVJC010000118">
    <property type="protein sequence ID" value="NJQ16087.1"/>
    <property type="molecule type" value="Genomic_DNA"/>
</dbReference>
<evidence type="ECO:0000256" key="1">
    <source>
        <dbReference type="SAM" id="MobiDB-lite"/>
    </source>
</evidence>
<sequence>MSGRRGGALLATVLTATLLAGCGSGRDDGESPAAPAGSAADRAPSDAPGADPADEGADGSADDTGERDGDGSDGSAPGSGPDGEGAIDEEGARDGERVPEVPVEFTEDQREFLDAREAPRGADPGALLLLGEEACERLGYLSRHAPEAVPEAVENGEIPGAEEAVAHLCPEHAPAG</sequence>
<organism evidence="2 3">
    <name type="scientific">Streptomyces bohaiensis</name>
    <dbReference type="NCBI Taxonomy" id="1431344"/>
    <lineage>
        <taxon>Bacteria</taxon>
        <taxon>Bacillati</taxon>
        <taxon>Actinomycetota</taxon>
        <taxon>Actinomycetes</taxon>
        <taxon>Kitasatosporales</taxon>
        <taxon>Streptomycetaceae</taxon>
        <taxon>Streptomyces</taxon>
    </lineage>
</organism>
<dbReference type="Proteomes" id="UP000727056">
    <property type="component" value="Unassembled WGS sequence"/>
</dbReference>
<keyword evidence="3" id="KW-1185">Reference proteome</keyword>
<proteinExistence type="predicted"/>
<feature type="compositionally biased region" description="Basic and acidic residues" evidence="1">
    <location>
        <begin position="90"/>
        <end position="99"/>
    </location>
</feature>
<evidence type="ECO:0000313" key="2">
    <source>
        <dbReference type="EMBL" id="NJQ16087.1"/>
    </source>
</evidence>
<accession>A0ABX1CG06</accession>
<dbReference type="RefSeq" id="WP_168088840.1">
    <property type="nucleotide sequence ID" value="NZ_BHZH01000072.1"/>
</dbReference>
<name>A0ABX1CG06_9ACTN</name>
<evidence type="ECO:0000313" key="3">
    <source>
        <dbReference type="Proteomes" id="UP000727056"/>
    </source>
</evidence>
<feature type="compositionally biased region" description="Low complexity" evidence="1">
    <location>
        <begin position="31"/>
        <end position="51"/>
    </location>
</feature>
<evidence type="ECO:0008006" key="4">
    <source>
        <dbReference type="Google" id="ProtNLM"/>
    </source>
</evidence>
<dbReference type="PROSITE" id="PS51257">
    <property type="entry name" value="PROKAR_LIPOPROTEIN"/>
    <property type="match status" value="1"/>
</dbReference>
<reference evidence="2 3" key="1">
    <citation type="submission" date="2020-03" db="EMBL/GenBank/DDBJ databases">
        <title>Draft genome of Streptomyces sp. ventii, isolated from the Axial Seamount in the Pacific Ocean, and resequencing of the two type strains Streptomyces lonarensis strain NCL 716 and Streptomyces bohaiensis strain 11A07.</title>
        <authorList>
            <person name="Loughran R.M."/>
            <person name="Pfannmuller K.M."/>
            <person name="Wasson B.J."/>
            <person name="Deadmond M.C."/>
            <person name="Paddock B.E."/>
            <person name="Koyack M.J."/>
            <person name="Gallegos D.A."/>
            <person name="Mitchell E.A."/>
            <person name="Ushijima B."/>
            <person name="Saw J.H."/>
            <person name="Mcphail K.L."/>
            <person name="Videau P."/>
        </authorList>
    </citation>
    <scope>NUCLEOTIDE SEQUENCE [LARGE SCALE GENOMIC DNA]</scope>
    <source>
        <strain evidence="2 3">11A07</strain>
    </source>
</reference>